<evidence type="ECO:0000313" key="8">
    <source>
        <dbReference type="EMBL" id="SDN21235.1"/>
    </source>
</evidence>
<comment type="similarity">
    <text evidence="2 6">Belongs to the pseudouridine synthase RluA family.</text>
</comment>
<evidence type="ECO:0000256" key="6">
    <source>
        <dbReference type="RuleBase" id="RU362028"/>
    </source>
</evidence>
<evidence type="ECO:0000256" key="1">
    <source>
        <dbReference type="ARBA" id="ARBA00000073"/>
    </source>
</evidence>
<dbReference type="InterPro" id="IPR050188">
    <property type="entry name" value="RluA_PseudoU_synthase"/>
</dbReference>
<comment type="function">
    <text evidence="6">Responsible for synthesis of pseudouridine from uracil.</text>
</comment>
<proteinExistence type="inferred from homology"/>
<dbReference type="STRING" id="258515.SAMN05192585_11377"/>
<dbReference type="EMBL" id="FNID01000013">
    <property type="protein sequence ID" value="SDN21235.1"/>
    <property type="molecule type" value="Genomic_DNA"/>
</dbReference>
<gene>
    <name evidence="8" type="ORF">SAMN05192585_11377</name>
</gene>
<dbReference type="Gene3D" id="3.30.2350.10">
    <property type="entry name" value="Pseudouridine synthase"/>
    <property type="match status" value="1"/>
</dbReference>
<evidence type="ECO:0000259" key="7">
    <source>
        <dbReference type="Pfam" id="PF00849"/>
    </source>
</evidence>
<dbReference type="GO" id="GO:0003723">
    <property type="term" value="F:RNA binding"/>
    <property type="evidence" value="ECO:0007669"/>
    <property type="project" value="UniProtKB-KW"/>
</dbReference>
<evidence type="ECO:0000313" key="9">
    <source>
        <dbReference type="Proteomes" id="UP000199182"/>
    </source>
</evidence>
<dbReference type="PANTHER" id="PTHR21600:SF44">
    <property type="entry name" value="RIBOSOMAL LARGE SUBUNIT PSEUDOURIDINE SYNTHASE D"/>
    <property type="match status" value="1"/>
</dbReference>
<dbReference type="InterPro" id="IPR006145">
    <property type="entry name" value="PsdUridine_synth_RsuA/RluA"/>
</dbReference>
<keyword evidence="9" id="KW-1185">Reference proteome</keyword>
<evidence type="ECO:0000256" key="5">
    <source>
        <dbReference type="PROSITE-ProRule" id="PRU00182"/>
    </source>
</evidence>
<dbReference type="SUPFAM" id="SSF55120">
    <property type="entry name" value="Pseudouridine synthase"/>
    <property type="match status" value="1"/>
</dbReference>
<reference evidence="8 9" key="1">
    <citation type="submission" date="2016-10" db="EMBL/GenBank/DDBJ databases">
        <authorList>
            <person name="de Groot N.N."/>
        </authorList>
    </citation>
    <scope>NUCLEOTIDE SEQUENCE [LARGE SCALE GENOMIC DNA]</scope>
    <source>
        <strain evidence="8 9">CGMCC 1.5012</strain>
    </source>
</reference>
<dbReference type="CDD" id="cd02869">
    <property type="entry name" value="PseudoU_synth_RluA_like"/>
    <property type="match status" value="1"/>
</dbReference>
<keyword evidence="3 6" id="KW-0413">Isomerase</keyword>
<keyword evidence="5" id="KW-0694">RNA-binding</keyword>
<dbReference type="InterPro" id="IPR020103">
    <property type="entry name" value="PsdUridine_synth_cat_dom_sf"/>
</dbReference>
<dbReference type="PROSITE" id="PS50889">
    <property type="entry name" value="S4"/>
    <property type="match status" value="1"/>
</dbReference>
<feature type="active site" evidence="4">
    <location>
        <position position="174"/>
    </location>
</feature>
<dbReference type="EC" id="5.4.99.-" evidence="6"/>
<protein>
    <recommendedName>
        <fullName evidence="6">Pseudouridine synthase</fullName>
        <ecNumber evidence="6">5.4.99.-</ecNumber>
    </recommendedName>
</protein>
<evidence type="ECO:0000256" key="3">
    <source>
        <dbReference type="ARBA" id="ARBA00023235"/>
    </source>
</evidence>
<dbReference type="Gene3D" id="3.10.290.10">
    <property type="entry name" value="RNA-binding S4 domain"/>
    <property type="match status" value="1"/>
</dbReference>
<dbReference type="AlphaFoldDB" id="A0A1G9ZJG8"/>
<sequence length="343" mass="39265">MKALTGFTVREYNQADNFRNALKDEGTVLRSYTIGKNDAGQRLDKFIAKAVPRLPAALMHKYLRLKRIKLNRKRCENSTRLNENDVLELYIGDEFFSDTTQEFPFLLAPSDINLLYEDENILLVDKPAGLIVHEDKQENVDTLINRIQKHLYNSGEYNPENENSFAPALCNRIDRNTGGIVIAAKNAEALRILNEKIKNRELQKYYLCIVHGILKNKSAILTGYLKKDSDTNTVEVQSKPFEGAKTIKTKYTVLAERDNSSLLEVELLTGRTHQIRAHLASIGHPLLGDTKYGTNSQNKGSGFRYQALYSYKLVFRFTQDAGILNYLNNKTFEVKQVWFKDNF</sequence>
<organism evidence="8 9">
    <name type="scientific">Acetanaerobacterium elongatum</name>
    <dbReference type="NCBI Taxonomy" id="258515"/>
    <lineage>
        <taxon>Bacteria</taxon>
        <taxon>Bacillati</taxon>
        <taxon>Bacillota</taxon>
        <taxon>Clostridia</taxon>
        <taxon>Eubacteriales</taxon>
        <taxon>Oscillospiraceae</taxon>
        <taxon>Acetanaerobacterium</taxon>
    </lineage>
</organism>
<dbReference type="Pfam" id="PF00849">
    <property type="entry name" value="PseudoU_synth_2"/>
    <property type="match status" value="1"/>
</dbReference>
<feature type="domain" description="Pseudouridine synthase RsuA/RluA-like" evidence="7">
    <location>
        <begin position="120"/>
        <end position="281"/>
    </location>
</feature>
<evidence type="ECO:0000256" key="2">
    <source>
        <dbReference type="ARBA" id="ARBA00010876"/>
    </source>
</evidence>
<name>A0A1G9ZJG8_9FIRM</name>
<dbReference type="Proteomes" id="UP000199182">
    <property type="component" value="Unassembled WGS sequence"/>
</dbReference>
<dbReference type="GO" id="GO:0009982">
    <property type="term" value="F:pseudouridine synthase activity"/>
    <property type="evidence" value="ECO:0007669"/>
    <property type="project" value="InterPro"/>
</dbReference>
<dbReference type="InterPro" id="IPR036986">
    <property type="entry name" value="S4_RNA-bd_sf"/>
</dbReference>
<accession>A0A1G9ZJG8</accession>
<evidence type="ECO:0000256" key="4">
    <source>
        <dbReference type="PIRSR" id="PIRSR606225-1"/>
    </source>
</evidence>
<comment type="catalytic activity">
    <reaction evidence="1 6">
        <text>a uridine in RNA = a pseudouridine in RNA</text>
        <dbReference type="Rhea" id="RHEA:48348"/>
        <dbReference type="Rhea" id="RHEA-COMP:12068"/>
        <dbReference type="Rhea" id="RHEA-COMP:12069"/>
        <dbReference type="ChEBI" id="CHEBI:65314"/>
        <dbReference type="ChEBI" id="CHEBI:65315"/>
    </reaction>
</comment>
<dbReference type="NCBIfam" id="TIGR00005">
    <property type="entry name" value="rluA_subfam"/>
    <property type="match status" value="1"/>
</dbReference>
<dbReference type="PANTHER" id="PTHR21600">
    <property type="entry name" value="MITOCHONDRIAL RNA PSEUDOURIDINE SYNTHASE"/>
    <property type="match status" value="1"/>
</dbReference>
<dbReference type="InterPro" id="IPR006225">
    <property type="entry name" value="PsdUridine_synth_RluC/D"/>
</dbReference>
<dbReference type="GO" id="GO:0140098">
    <property type="term" value="F:catalytic activity, acting on RNA"/>
    <property type="evidence" value="ECO:0007669"/>
    <property type="project" value="UniProtKB-ARBA"/>
</dbReference>
<dbReference type="GO" id="GO:0000455">
    <property type="term" value="P:enzyme-directed rRNA pseudouridine synthesis"/>
    <property type="evidence" value="ECO:0007669"/>
    <property type="project" value="TreeGrafter"/>
</dbReference>